<dbReference type="Proteomes" id="UP000233343">
    <property type="component" value="Unassembled WGS sequence"/>
</dbReference>
<evidence type="ECO:0000313" key="5">
    <source>
        <dbReference type="Proteomes" id="UP000233343"/>
    </source>
</evidence>
<protein>
    <recommendedName>
        <fullName evidence="3">Pre-toxin TG domain-containing protein</fullName>
    </recommendedName>
</protein>
<proteinExistence type="predicted"/>
<keyword evidence="5" id="KW-1185">Reference proteome</keyword>
<keyword evidence="2" id="KW-0964">Secreted</keyword>
<comment type="subcellular location">
    <subcellularLocation>
        <location evidence="1">Secreted</location>
    </subcellularLocation>
</comment>
<sequence>MYNQANLLWAGSQPLDFVPCVSNIKAGVEAISGKDFITGREIG</sequence>
<organism evidence="4 5">
    <name type="scientific">Cytobacillus horneckiae</name>
    <dbReference type="NCBI Taxonomy" id="549687"/>
    <lineage>
        <taxon>Bacteria</taxon>
        <taxon>Bacillati</taxon>
        <taxon>Bacillota</taxon>
        <taxon>Bacilli</taxon>
        <taxon>Bacillales</taxon>
        <taxon>Bacillaceae</taxon>
        <taxon>Cytobacillus</taxon>
    </lineage>
</organism>
<accession>A0A2N0ZC94</accession>
<feature type="domain" description="Pre-toxin TG" evidence="3">
    <location>
        <begin position="15"/>
        <end position="42"/>
    </location>
</feature>
<reference evidence="4 5" key="1">
    <citation type="journal article" date="2010" name="Int. J. Syst. Evol. Microbiol.">
        <title>Bacillus horneckiae sp. nov., isolated from a spacecraft-assembly clean room.</title>
        <authorList>
            <person name="Vaishampayan P."/>
            <person name="Probst A."/>
            <person name="Krishnamurthi S."/>
            <person name="Ghosh S."/>
            <person name="Osman S."/>
            <person name="McDowall A."/>
            <person name="Ruckmani A."/>
            <person name="Mayilraj S."/>
            <person name="Venkateswaran K."/>
        </authorList>
    </citation>
    <scope>NUCLEOTIDE SEQUENCE [LARGE SCALE GENOMIC DNA]</scope>
    <source>
        <strain evidence="5">1PO1SC</strain>
    </source>
</reference>
<dbReference type="GO" id="GO:0005576">
    <property type="term" value="C:extracellular region"/>
    <property type="evidence" value="ECO:0007669"/>
    <property type="project" value="UniProtKB-SubCell"/>
</dbReference>
<dbReference type="AlphaFoldDB" id="A0A2N0ZC94"/>
<evidence type="ECO:0000256" key="2">
    <source>
        <dbReference type="ARBA" id="ARBA00022525"/>
    </source>
</evidence>
<dbReference type="RefSeq" id="WP_083957244.1">
    <property type="nucleotide sequence ID" value="NZ_JARMMB010000004.1"/>
</dbReference>
<evidence type="ECO:0000256" key="1">
    <source>
        <dbReference type="ARBA" id="ARBA00004613"/>
    </source>
</evidence>
<name>A0A2N0ZC94_9BACI</name>
<dbReference type="InterPro" id="IPR027797">
    <property type="entry name" value="PT-TG_dom"/>
</dbReference>
<comment type="caution">
    <text evidence="4">The sequence shown here is derived from an EMBL/GenBank/DDBJ whole genome shotgun (WGS) entry which is preliminary data.</text>
</comment>
<dbReference type="EMBL" id="PISD01000049">
    <property type="protein sequence ID" value="PKG27142.1"/>
    <property type="molecule type" value="Genomic_DNA"/>
</dbReference>
<dbReference type="Pfam" id="PF14449">
    <property type="entry name" value="PT-TG"/>
    <property type="match status" value="1"/>
</dbReference>
<gene>
    <name evidence="4" type="ORF">CWS20_20030</name>
</gene>
<evidence type="ECO:0000259" key="3">
    <source>
        <dbReference type="Pfam" id="PF14449"/>
    </source>
</evidence>
<evidence type="ECO:0000313" key="4">
    <source>
        <dbReference type="EMBL" id="PKG27142.1"/>
    </source>
</evidence>